<dbReference type="PRINTS" id="PR00163">
    <property type="entry name" value="RUBREDOXIN"/>
</dbReference>
<evidence type="ECO:0000259" key="13">
    <source>
        <dbReference type="PROSITE" id="PS50903"/>
    </source>
</evidence>
<dbReference type="InterPro" id="IPR050260">
    <property type="entry name" value="FAD-bd_OxRdtase"/>
</dbReference>
<comment type="similarity">
    <text evidence="6">Belongs to the FAD-dependent oxidoreductase family.</text>
</comment>
<dbReference type="GO" id="GO:0005506">
    <property type="term" value="F:iron ion binding"/>
    <property type="evidence" value="ECO:0007669"/>
    <property type="project" value="InterPro"/>
</dbReference>
<evidence type="ECO:0000256" key="8">
    <source>
        <dbReference type="ARBA" id="ARBA00022630"/>
    </source>
</evidence>
<keyword evidence="8" id="KW-0285">Flavoprotein</keyword>
<dbReference type="SUPFAM" id="SSF51905">
    <property type="entry name" value="FAD/NAD(P)-binding domain"/>
    <property type="match status" value="1"/>
</dbReference>
<dbReference type="PROSITE" id="PS50903">
    <property type="entry name" value="RUBREDOXIN_LIKE"/>
    <property type="match status" value="1"/>
</dbReference>
<dbReference type="AlphaFoldDB" id="A0A261UF29"/>
<dbReference type="PROSITE" id="PS00202">
    <property type="entry name" value="RUBREDOXIN"/>
    <property type="match status" value="1"/>
</dbReference>
<dbReference type="EMBL" id="NEVS01000004">
    <property type="protein sequence ID" value="OZI60514.1"/>
    <property type="molecule type" value="Genomic_DNA"/>
</dbReference>
<dbReference type="PRINTS" id="PR00368">
    <property type="entry name" value="FADPNR"/>
</dbReference>
<dbReference type="PANTHER" id="PTHR43429:SF3">
    <property type="entry name" value="NITRITE REDUCTASE [NAD(P)H]"/>
    <property type="match status" value="1"/>
</dbReference>
<dbReference type="Gene3D" id="3.50.50.60">
    <property type="entry name" value="FAD/NAD(P)-binding domain"/>
    <property type="match status" value="2"/>
</dbReference>
<comment type="caution">
    <text evidence="14">The sequence shown here is derived from an EMBL/GenBank/DDBJ whole genome shotgun (WGS) entry which is preliminary data.</text>
</comment>
<proteinExistence type="inferred from homology"/>
<dbReference type="FunFam" id="2.20.28.10:FF:000001">
    <property type="entry name" value="Rubredoxin"/>
    <property type="match status" value="1"/>
</dbReference>
<sequence>MIPAGELPWRQFLCRACGLIYDEARGDPDSGLPPGTRFEDIPDDWACPLCGVVKADFEPYDGASSDACPPPTAPQPRAQTPGIVIVGAGIAGWSAAEAVRALDPAIPITLVTACAGDRYHKPELSVALDRGVDADALIRESGPDAARRLGVRLLAGTFAVGISPGPRKLRTTRGTLRYDRLVLAQGARPALPQALDPAVCWRVNHLSDWAALRARLAGRPRRVAIAGAGMVGCELAEDFARAGHEVILLDINALPLAGLLPALAAEGLRDSLAGLGVRFIGQAGIAGIDVVDDGARRIRLAAGDSLVVDEVVAATGLATESRLVRNAGIAFDRGIVVDPATLQTSTADVYALGDCISIGGMPCRFIEPIARQAHALAHHALRRPHDGYVHGVPLIRLKTRACPVVVHGVPRADGEWRVSHSTGQDLRMEQWHGGMLVARLEARPSATRAAA</sequence>
<keyword evidence="10" id="KW-0274">FAD</keyword>
<dbReference type="Proteomes" id="UP000215767">
    <property type="component" value="Unassembled WGS sequence"/>
</dbReference>
<evidence type="ECO:0000256" key="1">
    <source>
        <dbReference type="ARBA" id="ARBA00001965"/>
    </source>
</evidence>
<dbReference type="InterPro" id="IPR023753">
    <property type="entry name" value="FAD/NAD-binding_dom"/>
</dbReference>
<protein>
    <submittedName>
        <fullName evidence="14">Rubredoxin</fullName>
    </submittedName>
</protein>
<dbReference type="SUPFAM" id="SSF57802">
    <property type="entry name" value="Rubredoxin-like"/>
    <property type="match status" value="1"/>
</dbReference>
<evidence type="ECO:0000313" key="14">
    <source>
        <dbReference type="EMBL" id="OZI60514.1"/>
    </source>
</evidence>
<evidence type="ECO:0000256" key="9">
    <source>
        <dbReference type="ARBA" id="ARBA00022723"/>
    </source>
</evidence>
<dbReference type="InterPro" id="IPR018527">
    <property type="entry name" value="Rubredoxin_Fe_BS"/>
</dbReference>
<dbReference type="InterPro" id="IPR036188">
    <property type="entry name" value="FAD/NAD-bd_sf"/>
</dbReference>
<keyword evidence="15" id="KW-1185">Reference proteome</keyword>
<evidence type="ECO:0000256" key="6">
    <source>
        <dbReference type="ARBA" id="ARBA00006442"/>
    </source>
</evidence>
<dbReference type="PRINTS" id="PR00411">
    <property type="entry name" value="PNDRDTASEI"/>
</dbReference>
<comment type="pathway">
    <text evidence="4">Hydrocarbon metabolism; alkane degradation.</text>
</comment>
<evidence type="ECO:0000256" key="4">
    <source>
        <dbReference type="ARBA" id="ARBA00004933"/>
    </source>
</evidence>
<dbReference type="RefSeq" id="WP_094841927.1">
    <property type="nucleotide sequence ID" value="NZ_NEVS01000004.1"/>
</dbReference>
<evidence type="ECO:0000256" key="11">
    <source>
        <dbReference type="ARBA" id="ARBA00022982"/>
    </source>
</evidence>
<organism evidence="14 15">
    <name type="scientific">Bordetella genomosp. 11</name>
    <dbReference type="NCBI Taxonomy" id="1416808"/>
    <lineage>
        <taxon>Bacteria</taxon>
        <taxon>Pseudomonadati</taxon>
        <taxon>Pseudomonadota</taxon>
        <taxon>Betaproteobacteria</taxon>
        <taxon>Burkholderiales</taxon>
        <taxon>Alcaligenaceae</taxon>
        <taxon>Bordetella</taxon>
    </lineage>
</organism>
<name>A0A261UF29_9BORD</name>
<gene>
    <name evidence="14" type="ORF">CAL28_13935</name>
</gene>
<comment type="cofactor">
    <cofactor evidence="2">
        <name>FAD</name>
        <dbReference type="ChEBI" id="CHEBI:57692"/>
    </cofactor>
</comment>
<dbReference type="InterPro" id="IPR024935">
    <property type="entry name" value="Rubredoxin_dom"/>
</dbReference>
<dbReference type="Gene3D" id="2.20.28.10">
    <property type="match status" value="1"/>
</dbReference>
<evidence type="ECO:0000256" key="12">
    <source>
        <dbReference type="ARBA" id="ARBA00023004"/>
    </source>
</evidence>
<comment type="function">
    <text evidence="3">Involved in the hydrocarbon hydroxylating system, which transfers electrons from NADH to rubredoxin reductase and then through rubredoxin to alkane 1 monooxygenase.</text>
</comment>
<keyword evidence="11" id="KW-0249">Electron transport</keyword>
<dbReference type="OrthoDB" id="9769238at2"/>
<dbReference type="CDD" id="cd00730">
    <property type="entry name" value="rubredoxin"/>
    <property type="match status" value="1"/>
</dbReference>
<keyword evidence="7" id="KW-0813">Transport</keyword>
<evidence type="ECO:0000256" key="3">
    <source>
        <dbReference type="ARBA" id="ARBA00002792"/>
    </source>
</evidence>
<dbReference type="Pfam" id="PF00301">
    <property type="entry name" value="Rubredoxin"/>
    <property type="match status" value="1"/>
</dbReference>
<evidence type="ECO:0000256" key="2">
    <source>
        <dbReference type="ARBA" id="ARBA00001974"/>
    </source>
</evidence>
<dbReference type="PANTHER" id="PTHR43429">
    <property type="entry name" value="PYRIDINE NUCLEOTIDE-DISULFIDE OXIDOREDUCTASE DOMAIN-CONTAINING"/>
    <property type="match status" value="1"/>
</dbReference>
<evidence type="ECO:0000256" key="5">
    <source>
        <dbReference type="ARBA" id="ARBA00005337"/>
    </source>
</evidence>
<evidence type="ECO:0000256" key="10">
    <source>
        <dbReference type="ARBA" id="ARBA00022827"/>
    </source>
</evidence>
<keyword evidence="12" id="KW-0408">Iron</keyword>
<feature type="domain" description="Rubredoxin-like" evidence="13">
    <location>
        <begin position="9"/>
        <end position="60"/>
    </location>
</feature>
<keyword evidence="9" id="KW-0479">Metal-binding</keyword>
<dbReference type="Pfam" id="PF07992">
    <property type="entry name" value="Pyr_redox_2"/>
    <property type="match status" value="1"/>
</dbReference>
<evidence type="ECO:0000313" key="15">
    <source>
        <dbReference type="Proteomes" id="UP000215767"/>
    </source>
</evidence>
<comment type="similarity">
    <text evidence="5">Belongs to the rubredoxin family.</text>
</comment>
<comment type="cofactor">
    <cofactor evidence="1">
        <name>Fe(3+)</name>
        <dbReference type="ChEBI" id="CHEBI:29034"/>
    </cofactor>
</comment>
<accession>A0A261UF29</accession>
<dbReference type="GO" id="GO:0016491">
    <property type="term" value="F:oxidoreductase activity"/>
    <property type="evidence" value="ECO:0007669"/>
    <property type="project" value="InterPro"/>
</dbReference>
<dbReference type="InterPro" id="IPR024934">
    <property type="entry name" value="Rubredoxin-like_dom"/>
</dbReference>
<evidence type="ECO:0000256" key="7">
    <source>
        <dbReference type="ARBA" id="ARBA00022448"/>
    </source>
</evidence>
<reference evidence="15" key="1">
    <citation type="submission" date="2017-05" db="EMBL/GenBank/DDBJ databases">
        <title>Complete and WGS of Bordetella genogroups.</title>
        <authorList>
            <person name="Spilker T."/>
            <person name="Lipuma J."/>
        </authorList>
    </citation>
    <scope>NUCLEOTIDE SEQUENCE [LARGE SCALE GENOMIC DNA]</scope>
    <source>
        <strain evidence="15">AU8856</strain>
    </source>
</reference>